<dbReference type="Proteomes" id="UP000016933">
    <property type="component" value="Unassembled WGS sequence"/>
</dbReference>
<protein>
    <recommendedName>
        <fullName evidence="4">DUF1742-domain-containing protein</fullName>
    </recommendedName>
</protein>
<dbReference type="OrthoDB" id="2158714at2759"/>
<name>N1PMV6_DOTSN</name>
<dbReference type="GO" id="GO:0005768">
    <property type="term" value="C:endosome"/>
    <property type="evidence" value="ECO:0007669"/>
    <property type="project" value="TreeGrafter"/>
</dbReference>
<evidence type="ECO:0000256" key="1">
    <source>
        <dbReference type="SAM" id="MobiDB-lite"/>
    </source>
</evidence>
<dbReference type="AlphaFoldDB" id="N1PMV6"/>
<dbReference type="Pfam" id="PF08432">
    <property type="entry name" value="Vfa1"/>
    <property type="match status" value="1"/>
</dbReference>
<dbReference type="OMA" id="FYVCPAH"/>
<keyword evidence="3" id="KW-1185">Reference proteome</keyword>
<organism evidence="2 3">
    <name type="scientific">Dothistroma septosporum (strain NZE10 / CBS 128990)</name>
    <name type="common">Red band needle blight fungus</name>
    <name type="synonym">Mycosphaerella pini</name>
    <dbReference type="NCBI Taxonomy" id="675120"/>
    <lineage>
        <taxon>Eukaryota</taxon>
        <taxon>Fungi</taxon>
        <taxon>Dikarya</taxon>
        <taxon>Ascomycota</taxon>
        <taxon>Pezizomycotina</taxon>
        <taxon>Dothideomycetes</taxon>
        <taxon>Dothideomycetidae</taxon>
        <taxon>Mycosphaerellales</taxon>
        <taxon>Mycosphaerellaceae</taxon>
        <taxon>Dothistroma</taxon>
    </lineage>
</organism>
<evidence type="ECO:0000313" key="2">
    <source>
        <dbReference type="EMBL" id="EME44766.1"/>
    </source>
</evidence>
<dbReference type="eggNOG" id="ENOG502S7NV">
    <property type="taxonomic scope" value="Eukaryota"/>
</dbReference>
<dbReference type="EMBL" id="KB446539">
    <property type="protein sequence ID" value="EME44766.1"/>
    <property type="molecule type" value="Genomic_DNA"/>
</dbReference>
<gene>
    <name evidence="2" type="ORF">DOTSEDRAFT_80375</name>
</gene>
<reference evidence="2 3" key="2">
    <citation type="journal article" date="2012" name="PLoS Pathog.">
        <title>Diverse lifestyles and strategies of plant pathogenesis encoded in the genomes of eighteen Dothideomycetes fungi.</title>
        <authorList>
            <person name="Ohm R.A."/>
            <person name="Feau N."/>
            <person name="Henrissat B."/>
            <person name="Schoch C.L."/>
            <person name="Horwitz B.A."/>
            <person name="Barry K.W."/>
            <person name="Condon B.J."/>
            <person name="Copeland A.C."/>
            <person name="Dhillon B."/>
            <person name="Glaser F."/>
            <person name="Hesse C.N."/>
            <person name="Kosti I."/>
            <person name="LaButti K."/>
            <person name="Lindquist E.A."/>
            <person name="Lucas S."/>
            <person name="Salamov A.A."/>
            <person name="Bradshaw R.E."/>
            <person name="Ciuffetti L."/>
            <person name="Hamelin R.C."/>
            <person name="Kema G.H.J."/>
            <person name="Lawrence C."/>
            <person name="Scott J.A."/>
            <person name="Spatafora J.W."/>
            <person name="Turgeon B.G."/>
            <person name="de Wit P.J.G.M."/>
            <person name="Zhong S."/>
            <person name="Goodwin S.B."/>
            <person name="Grigoriev I.V."/>
        </authorList>
    </citation>
    <scope>NUCLEOTIDE SEQUENCE [LARGE SCALE GENOMIC DNA]</scope>
    <source>
        <strain evidence="3">NZE10 / CBS 128990</strain>
    </source>
</reference>
<evidence type="ECO:0000313" key="3">
    <source>
        <dbReference type="Proteomes" id="UP000016933"/>
    </source>
</evidence>
<reference evidence="3" key="1">
    <citation type="journal article" date="2012" name="PLoS Genet.">
        <title>The genomes of the fungal plant pathogens Cladosporium fulvum and Dothistroma septosporum reveal adaptation to different hosts and lifestyles but also signatures of common ancestry.</title>
        <authorList>
            <person name="de Wit P.J.G.M."/>
            <person name="van der Burgt A."/>
            <person name="Oekmen B."/>
            <person name="Stergiopoulos I."/>
            <person name="Abd-Elsalam K.A."/>
            <person name="Aerts A.L."/>
            <person name="Bahkali A.H."/>
            <person name="Beenen H.G."/>
            <person name="Chettri P."/>
            <person name="Cox M.P."/>
            <person name="Datema E."/>
            <person name="de Vries R.P."/>
            <person name="Dhillon B."/>
            <person name="Ganley A.R."/>
            <person name="Griffiths S.A."/>
            <person name="Guo Y."/>
            <person name="Hamelin R.C."/>
            <person name="Henrissat B."/>
            <person name="Kabir M.S."/>
            <person name="Jashni M.K."/>
            <person name="Kema G."/>
            <person name="Klaubauf S."/>
            <person name="Lapidus A."/>
            <person name="Levasseur A."/>
            <person name="Lindquist E."/>
            <person name="Mehrabi R."/>
            <person name="Ohm R.A."/>
            <person name="Owen T.J."/>
            <person name="Salamov A."/>
            <person name="Schwelm A."/>
            <person name="Schijlen E."/>
            <person name="Sun H."/>
            <person name="van den Burg H.A."/>
            <person name="van Ham R.C.H.J."/>
            <person name="Zhang S."/>
            <person name="Goodwin S.B."/>
            <person name="Grigoriev I.V."/>
            <person name="Collemare J."/>
            <person name="Bradshaw R.E."/>
        </authorList>
    </citation>
    <scope>NUCLEOTIDE SEQUENCE [LARGE SCALE GENOMIC DNA]</scope>
    <source>
        <strain evidence="3">NZE10 / CBS 128990</strain>
    </source>
</reference>
<feature type="compositionally biased region" description="Basic and acidic residues" evidence="1">
    <location>
        <begin position="96"/>
        <end position="153"/>
    </location>
</feature>
<evidence type="ECO:0008006" key="4">
    <source>
        <dbReference type="Google" id="ProtNLM"/>
    </source>
</evidence>
<feature type="region of interest" description="Disordered" evidence="1">
    <location>
        <begin position="91"/>
        <end position="194"/>
    </location>
</feature>
<dbReference type="InterPro" id="IPR013640">
    <property type="entry name" value="Vfa1"/>
</dbReference>
<proteinExistence type="predicted"/>
<dbReference type="GO" id="GO:0007034">
    <property type="term" value="P:vacuolar transport"/>
    <property type="evidence" value="ECO:0007669"/>
    <property type="project" value="TreeGrafter"/>
</dbReference>
<dbReference type="HOGENOM" id="CLU_088285_2_0_1"/>
<dbReference type="PANTHER" id="PTHR28218:SF1">
    <property type="entry name" value="VPS4-ASSOCIATED PROTEIN 1"/>
    <property type="match status" value="1"/>
</dbReference>
<sequence>MATSNNLYWRRQVAETSAKPCWICYKPTSCCLATPDNAATDFFYICPGHLTDSKFAIAKDAEDLEKKKRDAEIEKEIEVVKKEFEEKMKKKLERRKIKEAEKSGEKPKEEAKKEEVDDEKDKKEQEEKLKQLEKKKEPEKTKIEGPRIFELHKQFYGMRLQKKRDAEQAKRRQQMLRSGGAFPSVPNGNPGAVG</sequence>
<accession>N1PMV6</accession>
<dbReference type="PANTHER" id="PTHR28218">
    <property type="entry name" value="VPS4-ASSOCIATED PROTEIN 1"/>
    <property type="match status" value="1"/>
</dbReference>